<name>F0NXQ0_WEEVC</name>
<dbReference type="KEGG" id="wvi:Weevi_0235"/>
<dbReference type="AlphaFoldDB" id="F0NXQ0"/>
<organism evidence="1 2">
    <name type="scientific">Weeksella virosa (strain ATCC 43766 / DSM 16922 / JCM 21250 / CCUG 30538 / CDC 9751 / IAM 14551 / NBRC 16016 / NCTC 11634 / CL345/78)</name>
    <dbReference type="NCBI Taxonomy" id="865938"/>
    <lineage>
        <taxon>Bacteria</taxon>
        <taxon>Pseudomonadati</taxon>
        <taxon>Bacteroidota</taxon>
        <taxon>Flavobacteriia</taxon>
        <taxon>Flavobacteriales</taxon>
        <taxon>Weeksellaceae</taxon>
        <taxon>Weeksella</taxon>
    </lineage>
</organism>
<reference evidence="1 2" key="1">
    <citation type="journal article" date="2011" name="Stand. Genomic Sci.">
        <title>Complete genome sequence of Weeksella virosa type strain (9751).</title>
        <authorList>
            <person name="Lang E."/>
            <person name="Teshima H."/>
            <person name="Lucas S."/>
            <person name="Lapidus A."/>
            <person name="Hammon N."/>
            <person name="Deshpande S."/>
            <person name="Nolan M."/>
            <person name="Cheng J.F."/>
            <person name="Pitluck S."/>
            <person name="Liolios K."/>
            <person name="Pagani I."/>
            <person name="Mikhailova N."/>
            <person name="Ivanova N."/>
            <person name="Mavromatis K."/>
            <person name="Pati A."/>
            <person name="Tapia R."/>
            <person name="Han C."/>
            <person name="Goodwin L."/>
            <person name="Chen A."/>
            <person name="Palaniappan K."/>
            <person name="Land M."/>
            <person name="Hauser L."/>
            <person name="Chang Y.J."/>
            <person name="Jeffries C.D."/>
            <person name="Brambilla E.M."/>
            <person name="Kopitz M."/>
            <person name="Rohde M."/>
            <person name="Goker M."/>
            <person name="Tindall B.J."/>
            <person name="Detter J.C."/>
            <person name="Woyke T."/>
            <person name="Bristow J."/>
            <person name="Eisen J.A."/>
            <person name="Markowitz V."/>
            <person name="Hugenholtz P."/>
            <person name="Klenk H.P."/>
            <person name="Kyrpides N.C."/>
        </authorList>
    </citation>
    <scope>NUCLEOTIDE SEQUENCE [LARGE SCALE GENOMIC DNA]</scope>
    <source>
        <strain evidence="2">ATCC 43766 / DSM 16922 / JCM 21250 / NBRC 16016 / NCTC 11634 / CL345/78</strain>
    </source>
</reference>
<keyword evidence="2" id="KW-1185">Reference proteome</keyword>
<dbReference type="HOGENOM" id="CLU_2095909_0_0_10"/>
<dbReference type="RefSeq" id="WP_013597349.1">
    <property type="nucleotide sequence ID" value="NC_015144.1"/>
</dbReference>
<evidence type="ECO:0000313" key="1">
    <source>
        <dbReference type="EMBL" id="ADX66957.1"/>
    </source>
</evidence>
<reference evidence="2" key="2">
    <citation type="journal article" date="2011" name="Stand. Genomic Sci.">
        <title>Complete genome sequence of Weeksella virosa type strain (9751T).</title>
        <authorList>
            <person name="Lang E."/>
            <person name="Teshima H."/>
            <person name="Lucas S."/>
            <person name="Lapidus A."/>
            <person name="Hammon N."/>
            <person name="Deshpande S."/>
            <person name="Nolan M."/>
            <person name="Cheng J."/>
            <person name="Pitluck S."/>
            <person name="Liolios K."/>
            <person name="Pagani I."/>
            <person name="Mikhailova N."/>
            <person name="Ivanova N."/>
            <person name="Mavromatis K."/>
            <person name="Pati A."/>
            <person name="Tapia R."/>
            <person name="Han C."/>
            <person name="Goodwin L."/>
            <person name="Chen A."/>
            <person name="Palaniappan K."/>
            <person name="Land M."/>
            <person name="Hauser L."/>
            <person name="Chang Y."/>
            <person name="Jeffries C."/>
            <person name="Brambilla E."/>
            <person name="Kopitz M."/>
            <person name="Rohde M."/>
            <person name="Goker M."/>
            <person name="Tindall B."/>
            <person name="Detter J."/>
            <person name="Woyke T."/>
            <person name="Bristow J."/>
            <person name="Eisen J."/>
            <person name="Markowitz V."/>
            <person name="Hugenholtz P."/>
            <person name="Klenk H."/>
            <person name="Kyrpides N."/>
        </authorList>
    </citation>
    <scope>NUCLEOTIDE SEQUENCE [LARGE SCALE GENOMIC DNA]</scope>
    <source>
        <strain evidence="2">ATCC 43766 / DSM 16922 / JCM 21250 / NBRC 16016 / NCTC 11634 / CL345/78</strain>
    </source>
</reference>
<accession>F0NXQ0</accession>
<evidence type="ECO:0000313" key="2">
    <source>
        <dbReference type="Proteomes" id="UP000008641"/>
    </source>
</evidence>
<gene>
    <name evidence="1" type="ordered locus">Weevi_0235</name>
</gene>
<protein>
    <submittedName>
        <fullName evidence="1">Uncharacterized protein</fullName>
    </submittedName>
</protein>
<dbReference type="STRING" id="865938.Weevi_0235"/>
<dbReference type="EMBL" id="CP002455">
    <property type="protein sequence ID" value="ADX66957.1"/>
    <property type="molecule type" value="Genomic_DNA"/>
</dbReference>
<proteinExistence type="predicted"/>
<dbReference type="Proteomes" id="UP000008641">
    <property type="component" value="Chromosome"/>
</dbReference>
<sequence>MITKQISNHPTLTTLVRKVEVYRIALNMDIQTIVVNARVLHYMGDTLLPDFTKEVKYWIVSNRDQVVVRDENNDIIEDEGLRGAYDEYISKAMPVVTPMIENLVENYDNEKKIFDV</sequence>